<dbReference type="GO" id="GO:0044550">
    <property type="term" value="P:secondary metabolite biosynthetic process"/>
    <property type="evidence" value="ECO:0007669"/>
    <property type="project" value="TreeGrafter"/>
</dbReference>
<dbReference type="GO" id="GO:0043041">
    <property type="term" value="P:amino acid activation for nonribosomal peptide biosynthetic process"/>
    <property type="evidence" value="ECO:0007669"/>
    <property type="project" value="TreeGrafter"/>
</dbReference>
<dbReference type="Gene3D" id="3.30.300.30">
    <property type="match status" value="1"/>
</dbReference>
<evidence type="ECO:0000313" key="5">
    <source>
        <dbReference type="EMBL" id="TYR33379.1"/>
    </source>
</evidence>
<dbReference type="Pfam" id="PF13193">
    <property type="entry name" value="AMP-binding_C"/>
    <property type="match status" value="1"/>
</dbReference>
<protein>
    <submittedName>
        <fullName evidence="5">Amino acid adenylation domain-containing protein</fullName>
    </submittedName>
</protein>
<name>A0A5D4GZX1_9ACTN</name>
<sequence>RVLVGGEALSVRHVRVVQEAVPGLEVVNGYGPTETTTFACTYVVPPLAEGARSVPIGRPIGNTTVFVLDDRLEPVPAGVSGELFIGGPGVARGYLNRPGQTAEVFVADPFGTEPGGRLYRTGDVVRWTAGGVLEFVGRADGQVKLRGFRIEPGEVEAAVAGHSAVRDAVVVVHDQRLVAYVTPVGEGLVEQEEVREFVARTLPEYMVPAVVMVLEKLPLTPSGKLDRRALPAPEAVHAEFVAARTGTEAILSEVWA</sequence>
<organism evidence="5 6">
    <name type="scientific">Streptomyces parvus</name>
    <dbReference type="NCBI Taxonomy" id="66428"/>
    <lineage>
        <taxon>Bacteria</taxon>
        <taxon>Bacillati</taxon>
        <taxon>Actinomycetota</taxon>
        <taxon>Actinomycetes</taxon>
        <taxon>Kitasatosporales</taxon>
        <taxon>Streptomycetaceae</taxon>
        <taxon>Streptomyces</taxon>
    </lineage>
</organism>
<feature type="non-terminal residue" evidence="5">
    <location>
        <position position="1"/>
    </location>
</feature>
<comment type="caution">
    <text evidence="5">The sequence shown here is derived from an EMBL/GenBank/DDBJ whole genome shotgun (WGS) entry which is preliminary data.</text>
</comment>
<dbReference type="FunFam" id="3.30.300.30:FF:000010">
    <property type="entry name" value="Enterobactin synthetase component F"/>
    <property type="match status" value="1"/>
</dbReference>
<dbReference type="Gene3D" id="3.40.50.980">
    <property type="match status" value="1"/>
</dbReference>
<evidence type="ECO:0000259" key="4">
    <source>
        <dbReference type="Pfam" id="PF13193"/>
    </source>
</evidence>
<dbReference type="Gene3D" id="2.30.38.10">
    <property type="entry name" value="Luciferase, Domain 3"/>
    <property type="match status" value="1"/>
</dbReference>
<dbReference type="AlphaFoldDB" id="A0A5D4GZX1"/>
<feature type="non-terminal residue" evidence="5">
    <location>
        <position position="256"/>
    </location>
</feature>
<proteinExistence type="predicted"/>
<evidence type="ECO:0000256" key="1">
    <source>
        <dbReference type="ARBA" id="ARBA00022450"/>
    </source>
</evidence>
<dbReference type="GO" id="GO:0005829">
    <property type="term" value="C:cytosol"/>
    <property type="evidence" value="ECO:0007669"/>
    <property type="project" value="TreeGrafter"/>
</dbReference>
<dbReference type="EMBL" id="VSZQ01000679">
    <property type="protein sequence ID" value="TYR33379.1"/>
    <property type="molecule type" value="Genomic_DNA"/>
</dbReference>
<dbReference type="Proteomes" id="UP000323242">
    <property type="component" value="Unassembled WGS sequence"/>
</dbReference>
<dbReference type="SUPFAM" id="SSF56801">
    <property type="entry name" value="Acetyl-CoA synthetase-like"/>
    <property type="match status" value="1"/>
</dbReference>
<evidence type="ECO:0000259" key="3">
    <source>
        <dbReference type="Pfam" id="PF00501"/>
    </source>
</evidence>
<keyword evidence="2" id="KW-0597">Phosphoprotein</keyword>
<evidence type="ECO:0000256" key="2">
    <source>
        <dbReference type="ARBA" id="ARBA00022553"/>
    </source>
</evidence>
<dbReference type="InterPro" id="IPR025110">
    <property type="entry name" value="AMP-bd_C"/>
</dbReference>
<feature type="domain" description="AMP-binding enzyme C-terminal" evidence="4">
    <location>
        <begin position="154"/>
        <end position="224"/>
    </location>
</feature>
<keyword evidence="1" id="KW-0596">Phosphopantetheine</keyword>
<dbReference type="GO" id="GO:0031177">
    <property type="term" value="F:phosphopantetheine binding"/>
    <property type="evidence" value="ECO:0007669"/>
    <property type="project" value="TreeGrafter"/>
</dbReference>
<dbReference type="FunFam" id="2.30.38.10:FF:000001">
    <property type="entry name" value="Non-ribosomal peptide synthetase PvdI"/>
    <property type="match status" value="1"/>
</dbReference>
<gene>
    <name evidence="5" type="ORF">FY004_40290</name>
</gene>
<keyword evidence="6" id="KW-1185">Reference proteome</keyword>
<dbReference type="InterPro" id="IPR045851">
    <property type="entry name" value="AMP-bd_C_sf"/>
</dbReference>
<dbReference type="InterPro" id="IPR000873">
    <property type="entry name" value="AMP-dep_synth/lig_dom"/>
</dbReference>
<accession>A0A5D4GZX1</accession>
<evidence type="ECO:0000313" key="6">
    <source>
        <dbReference type="Proteomes" id="UP000323242"/>
    </source>
</evidence>
<feature type="domain" description="AMP-dependent synthetase/ligase" evidence="3">
    <location>
        <begin position="2"/>
        <end position="95"/>
    </location>
</feature>
<reference evidence="5 6" key="1">
    <citation type="submission" date="2019-08" db="EMBL/GenBank/DDBJ databases">
        <title>Draft genome for granaticin producer strain Streptomyces parvus C05.</title>
        <authorList>
            <person name="Gonzalez-Pimentel J.L."/>
        </authorList>
    </citation>
    <scope>NUCLEOTIDE SEQUENCE [LARGE SCALE GENOMIC DNA]</scope>
    <source>
        <strain evidence="5 6">C05</strain>
    </source>
</reference>
<dbReference type="PANTHER" id="PTHR45527:SF1">
    <property type="entry name" value="FATTY ACID SYNTHASE"/>
    <property type="match status" value="1"/>
</dbReference>
<dbReference type="PANTHER" id="PTHR45527">
    <property type="entry name" value="NONRIBOSOMAL PEPTIDE SYNTHETASE"/>
    <property type="match status" value="1"/>
</dbReference>
<dbReference type="Pfam" id="PF00501">
    <property type="entry name" value="AMP-binding"/>
    <property type="match status" value="1"/>
</dbReference>